<evidence type="ECO:0000313" key="4">
    <source>
        <dbReference type="Proteomes" id="UP001501523"/>
    </source>
</evidence>
<dbReference type="InterPro" id="IPR036280">
    <property type="entry name" value="Multihaem_cyt_sf"/>
</dbReference>
<feature type="signal peptide" evidence="2">
    <location>
        <begin position="1"/>
        <end position="27"/>
    </location>
</feature>
<feature type="chain" id="PRO_5046765517" description="Cytochrome c-552/4 domain-containing protein" evidence="2">
    <location>
        <begin position="28"/>
        <end position="659"/>
    </location>
</feature>
<organism evidence="3 4">
    <name type="scientific">Dokdonella soli</name>
    <dbReference type="NCBI Taxonomy" id="529810"/>
    <lineage>
        <taxon>Bacteria</taxon>
        <taxon>Pseudomonadati</taxon>
        <taxon>Pseudomonadota</taxon>
        <taxon>Gammaproteobacteria</taxon>
        <taxon>Lysobacterales</taxon>
        <taxon>Rhodanobacteraceae</taxon>
        <taxon>Dokdonella</taxon>
    </lineage>
</organism>
<accession>A0ABN1ITG7</accession>
<dbReference type="RefSeq" id="WP_343792759.1">
    <property type="nucleotide sequence ID" value="NZ_BAAAEU010000024.1"/>
</dbReference>
<dbReference type="SUPFAM" id="SSF48695">
    <property type="entry name" value="Multiheme cytochromes"/>
    <property type="match status" value="1"/>
</dbReference>
<protein>
    <recommendedName>
        <fullName evidence="5">Cytochrome c-552/4 domain-containing protein</fullName>
    </recommendedName>
</protein>
<proteinExistence type="predicted"/>
<dbReference type="EMBL" id="BAAAEU010000024">
    <property type="protein sequence ID" value="GAA0721041.1"/>
    <property type="molecule type" value="Genomic_DNA"/>
</dbReference>
<evidence type="ECO:0000256" key="1">
    <source>
        <dbReference type="SAM" id="MobiDB-lite"/>
    </source>
</evidence>
<reference evidence="3 4" key="1">
    <citation type="journal article" date="2019" name="Int. J. Syst. Evol. Microbiol.">
        <title>The Global Catalogue of Microorganisms (GCM) 10K type strain sequencing project: providing services to taxonomists for standard genome sequencing and annotation.</title>
        <authorList>
            <consortium name="The Broad Institute Genomics Platform"/>
            <consortium name="The Broad Institute Genome Sequencing Center for Infectious Disease"/>
            <person name="Wu L."/>
            <person name="Ma J."/>
        </authorList>
    </citation>
    <scope>NUCLEOTIDE SEQUENCE [LARGE SCALE GENOMIC DNA]</scope>
    <source>
        <strain evidence="3 4">JCM 15421</strain>
    </source>
</reference>
<evidence type="ECO:0000256" key="2">
    <source>
        <dbReference type="SAM" id="SignalP"/>
    </source>
</evidence>
<evidence type="ECO:0000313" key="3">
    <source>
        <dbReference type="EMBL" id="GAA0721041.1"/>
    </source>
</evidence>
<dbReference type="Proteomes" id="UP001501523">
    <property type="component" value="Unassembled WGS sequence"/>
</dbReference>
<keyword evidence="4" id="KW-1185">Reference proteome</keyword>
<gene>
    <name evidence="3" type="ORF">GCM10009105_31020</name>
</gene>
<comment type="caution">
    <text evidence="3">The sequence shown here is derived from an EMBL/GenBank/DDBJ whole genome shotgun (WGS) entry which is preliminary data.</text>
</comment>
<feature type="region of interest" description="Disordered" evidence="1">
    <location>
        <begin position="634"/>
        <end position="659"/>
    </location>
</feature>
<evidence type="ECO:0008006" key="5">
    <source>
        <dbReference type="Google" id="ProtNLM"/>
    </source>
</evidence>
<keyword evidence="2" id="KW-0732">Signal</keyword>
<sequence>MRLFRSRVMPGTLQVLLAAMLVVSAPAKSGAVDWQGVAQALPQVVSATNFTPHGTQPGLFLPLLETNPSCSSCHGANGGTSTAFRPYPSWGGSMMANATRDPVFFAALDIANVDAPGVGDYCLRCHASRGWYGGRVVKAGFGAPNNDVTLGAAGCLLSGGYDWQDTTDNDYSGLPCHYCHRLTDSGPGSAPAMIGNANAWVDDTLCDANASEPCRRGPYDYPSGSLLPPHPWKQSAYHTESGVCGVCHDVTTPDTSMGPLKTLLLDNGTDTTRPFPIERTYSEWGQSLFADAIFRDGFGDPLAGTPIVAHAQPCQICHMPTSEDPSASACSLGGYPSRTGNLPVHAFAGGNTWVPGIIKGEYSNTAAIPGAYGGVGRQASFDQTVAWARQMLGGAASIATTIQNYMPPGIGAGSMTVQVKVTNLSGHKLPTGYPEGRRMWLNLQVKDRNGALVFESGAYDAAGGVLTLDAQARVYETQQGIWNHNGTGKCDFVDGAGKPLFHFALNDCIVKDNRIPPLGFRPATAVDPNGYELRPIPLGTYPETSPGSGVLVNFDTTYYSLIVPIGTPGPLTATARLYYQTESKDYIAFVRDQAIANGSQSENAMCAASTGRPFVVGPKQRTRGEYVYELWNNAPSDPVQPGYGKSPPELMQSASAATP</sequence>
<dbReference type="Gene3D" id="1.10.1130.10">
    <property type="entry name" value="Flavocytochrome C3, Chain A"/>
    <property type="match status" value="1"/>
</dbReference>
<name>A0ABN1ITG7_9GAMM</name>